<name>A0A1N7NC27_9FLAO</name>
<gene>
    <name evidence="1" type="ORF">SAMN05421789_11357</name>
</gene>
<dbReference type="EMBL" id="FTOI01000013">
    <property type="protein sequence ID" value="SIS95862.1"/>
    <property type="molecule type" value="Genomic_DNA"/>
</dbReference>
<reference evidence="2" key="1">
    <citation type="submission" date="2017-01" db="EMBL/GenBank/DDBJ databases">
        <authorList>
            <person name="Varghese N."/>
            <person name="Submissions S."/>
        </authorList>
    </citation>
    <scope>NUCLEOTIDE SEQUENCE [LARGE SCALE GENOMIC DNA]</scope>
    <source>
        <strain evidence="2">DSM 23145</strain>
    </source>
</reference>
<sequence length="224" mass="25915">MKNILLFSIIVSIAFLKLNAQTVVYNDKLLIQLTKNQAVRLASNESYLNSYEKQKKTYDEINQKLAQIVAIQNFIYDKLTNVNAAIRQGKQLYYLSKTFGQIGVNANDVLSLTAQYPEYAILLNRFYIGAAQELLKMQSELTNDILHEENDFLIDPYDRQILIQNLSTKAQMINGYLICIKIRLKNAKKIPFIYQIPTINTYVNLDRMIVKGIIEKYKFILSLD</sequence>
<dbReference type="Proteomes" id="UP000185839">
    <property type="component" value="Unassembled WGS sequence"/>
</dbReference>
<evidence type="ECO:0000313" key="1">
    <source>
        <dbReference type="EMBL" id="SIS95862.1"/>
    </source>
</evidence>
<dbReference type="AlphaFoldDB" id="A0A1N7NC27"/>
<proteinExistence type="predicted"/>
<dbReference type="OrthoDB" id="1271466at2"/>
<organism evidence="1 2">
    <name type="scientific">Kaistella chaponensis</name>
    <dbReference type="NCBI Taxonomy" id="713588"/>
    <lineage>
        <taxon>Bacteria</taxon>
        <taxon>Pseudomonadati</taxon>
        <taxon>Bacteroidota</taxon>
        <taxon>Flavobacteriia</taxon>
        <taxon>Flavobacteriales</taxon>
        <taxon>Weeksellaceae</taxon>
        <taxon>Chryseobacterium group</taxon>
        <taxon>Kaistella</taxon>
    </lineage>
</organism>
<protein>
    <submittedName>
        <fullName evidence="1">Uncharacterized protein</fullName>
    </submittedName>
</protein>
<evidence type="ECO:0000313" key="2">
    <source>
        <dbReference type="Proteomes" id="UP000185839"/>
    </source>
</evidence>
<dbReference type="STRING" id="713588.SAMN05421789_11357"/>
<accession>A0A1N7NC27</accession>
<dbReference type="RefSeq" id="WP_076387962.1">
    <property type="nucleotide sequence ID" value="NZ_FTOI01000013.1"/>
</dbReference>
<keyword evidence="2" id="KW-1185">Reference proteome</keyword>